<evidence type="ECO:0000256" key="1">
    <source>
        <dbReference type="SAM" id="Phobius"/>
    </source>
</evidence>
<evidence type="ECO:0000313" key="2">
    <source>
        <dbReference type="EMBL" id="KAK0575790.1"/>
    </source>
</evidence>
<dbReference type="AlphaFoldDB" id="A0AA39RPD6"/>
<organism evidence="2 3">
    <name type="scientific">Acer saccharum</name>
    <name type="common">Sugar maple</name>
    <dbReference type="NCBI Taxonomy" id="4024"/>
    <lineage>
        <taxon>Eukaryota</taxon>
        <taxon>Viridiplantae</taxon>
        <taxon>Streptophyta</taxon>
        <taxon>Embryophyta</taxon>
        <taxon>Tracheophyta</taxon>
        <taxon>Spermatophyta</taxon>
        <taxon>Magnoliopsida</taxon>
        <taxon>eudicotyledons</taxon>
        <taxon>Gunneridae</taxon>
        <taxon>Pentapetalae</taxon>
        <taxon>rosids</taxon>
        <taxon>malvids</taxon>
        <taxon>Sapindales</taxon>
        <taxon>Sapindaceae</taxon>
        <taxon>Hippocastanoideae</taxon>
        <taxon>Acereae</taxon>
        <taxon>Acer</taxon>
    </lineage>
</organism>
<feature type="transmembrane region" description="Helical" evidence="1">
    <location>
        <begin position="32"/>
        <end position="51"/>
    </location>
</feature>
<gene>
    <name evidence="2" type="ORF">LWI29_007116</name>
</gene>
<protein>
    <submittedName>
        <fullName evidence="2">Uncharacterized protein</fullName>
    </submittedName>
</protein>
<sequence>MMSRAPKWVRYRVLMFVGLQNDELTIWAQSGAWIHFFFLLWFCAPLYLWLFTDLVLMNWSFSGQSCYWVYII</sequence>
<dbReference type="EMBL" id="JAUESC010000386">
    <property type="protein sequence ID" value="KAK0575790.1"/>
    <property type="molecule type" value="Genomic_DNA"/>
</dbReference>
<proteinExistence type="predicted"/>
<name>A0AA39RPD6_ACESA</name>
<keyword evidence="1" id="KW-1133">Transmembrane helix</keyword>
<comment type="caution">
    <text evidence="2">The sequence shown here is derived from an EMBL/GenBank/DDBJ whole genome shotgun (WGS) entry which is preliminary data.</text>
</comment>
<evidence type="ECO:0000313" key="3">
    <source>
        <dbReference type="Proteomes" id="UP001168877"/>
    </source>
</evidence>
<keyword evidence="1" id="KW-0812">Transmembrane</keyword>
<keyword evidence="3" id="KW-1185">Reference proteome</keyword>
<accession>A0AA39RPD6</accession>
<dbReference type="Proteomes" id="UP001168877">
    <property type="component" value="Unassembled WGS sequence"/>
</dbReference>
<reference evidence="2" key="2">
    <citation type="submission" date="2023-06" db="EMBL/GenBank/DDBJ databases">
        <authorList>
            <person name="Swenson N.G."/>
            <person name="Wegrzyn J.L."/>
            <person name="Mcevoy S.L."/>
        </authorList>
    </citation>
    <scope>NUCLEOTIDE SEQUENCE</scope>
    <source>
        <strain evidence="2">NS2018</strain>
        <tissue evidence="2">Leaf</tissue>
    </source>
</reference>
<keyword evidence="1" id="KW-0472">Membrane</keyword>
<reference evidence="2" key="1">
    <citation type="journal article" date="2022" name="Plant J.">
        <title>Strategies of tolerance reflected in two North American maple genomes.</title>
        <authorList>
            <person name="McEvoy S.L."/>
            <person name="Sezen U.U."/>
            <person name="Trouern-Trend A."/>
            <person name="McMahon S.M."/>
            <person name="Schaberg P.G."/>
            <person name="Yang J."/>
            <person name="Wegrzyn J.L."/>
            <person name="Swenson N.G."/>
        </authorList>
    </citation>
    <scope>NUCLEOTIDE SEQUENCE</scope>
    <source>
        <strain evidence="2">NS2018</strain>
    </source>
</reference>